<feature type="transmembrane region" description="Helical" evidence="1">
    <location>
        <begin position="7"/>
        <end position="28"/>
    </location>
</feature>
<organism evidence="2 3">
    <name type="scientific">Leuconostoc holzapfelii</name>
    <dbReference type="NCBI Taxonomy" id="434464"/>
    <lineage>
        <taxon>Bacteria</taxon>
        <taxon>Bacillati</taxon>
        <taxon>Bacillota</taxon>
        <taxon>Bacilli</taxon>
        <taxon>Lactobacillales</taxon>
        <taxon>Lactobacillaceae</taxon>
        <taxon>Leuconostoc</taxon>
    </lineage>
</organism>
<keyword evidence="1" id="KW-0472">Membrane</keyword>
<keyword evidence="1" id="KW-0812">Transmembrane</keyword>
<evidence type="ECO:0000313" key="3">
    <source>
        <dbReference type="Proteomes" id="UP000590460"/>
    </source>
</evidence>
<dbReference type="Pfam" id="PF13536">
    <property type="entry name" value="EmrE"/>
    <property type="match status" value="1"/>
</dbReference>
<dbReference type="RefSeq" id="WP_168676735.1">
    <property type="nucleotide sequence ID" value="NZ_BPKV01000005.1"/>
</dbReference>
<dbReference type="EMBL" id="JAAXPO010000004">
    <property type="protein sequence ID" value="NKZ18503.1"/>
    <property type="molecule type" value="Genomic_DNA"/>
</dbReference>
<dbReference type="AlphaFoldDB" id="A0A846ZI83"/>
<feature type="transmembrane region" description="Helical" evidence="1">
    <location>
        <begin position="271"/>
        <end position="289"/>
    </location>
</feature>
<sequence>MSNRLKAISIGIIAAFFFSITFVVNEVMANAKGYWGYTAALRYLWMLPMMLVVNRWLGSNLARVLSFIKQNLLAWFIWSQVCFVLFYLPLSWAVNYLPGWLISATWQLTIIFGVLTTPLIKVKLPNGQKQALKIPLASLPWLFVILLGVLLTVAAFLYHLQHITPMLLAIGAIMFGAVAYPLGNRQIMAVVDPTMTATEKVLAMLLCSYPVWLLIAGASYHQVGLPHVGQVINTFVVALSSGVIATVLFFKATQLAAHNMRDLAAVEATQSMEVVFSVLLSLLFLGHALPTPSQLLGLTLMVGGIIMLAMRE</sequence>
<feature type="transmembrane region" description="Helical" evidence="1">
    <location>
        <begin position="34"/>
        <end position="53"/>
    </location>
</feature>
<feature type="transmembrane region" description="Helical" evidence="1">
    <location>
        <begin position="295"/>
        <end position="311"/>
    </location>
</feature>
<proteinExistence type="predicted"/>
<feature type="transmembrane region" description="Helical" evidence="1">
    <location>
        <begin position="201"/>
        <end position="220"/>
    </location>
</feature>
<feature type="transmembrane region" description="Helical" evidence="1">
    <location>
        <begin position="100"/>
        <end position="122"/>
    </location>
</feature>
<feature type="transmembrane region" description="Helical" evidence="1">
    <location>
        <begin position="232"/>
        <end position="250"/>
    </location>
</feature>
<feature type="transmembrane region" description="Helical" evidence="1">
    <location>
        <begin position="73"/>
        <end position="94"/>
    </location>
</feature>
<dbReference type="InterPro" id="IPR032713">
    <property type="entry name" value="EmrE"/>
</dbReference>
<evidence type="ECO:0000313" key="2">
    <source>
        <dbReference type="EMBL" id="NKZ18503.1"/>
    </source>
</evidence>
<accession>A0A846ZI83</accession>
<feature type="transmembrane region" description="Helical" evidence="1">
    <location>
        <begin position="134"/>
        <end position="157"/>
    </location>
</feature>
<dbReference type="Proteomes" id="UP000590460">
    <property type="component" value="Unassembled WGS sequence"/>
</dbReference>
<reference evidence="2 3" key="1">
    <citation type="submission" date="2020-04" db="EMBL/GenBank/DDBJ databases">
        <title>MicrobeNet Type strains.</title>
        <authorList>
            <person name="Nicholson A.C."/>
        </authorList>
    </citation>
    <scope>NUCLEOTIDE SEQUENCE [LARGE SCALE GENOMIC DNA]</scope>
    <source>
        <strain evidence="2 3">CCUG 54536</strain>
    </source>
</reference>
<name>A0A846ZI83_9LACO</name>
<evidence type="ECO:0000256" key="1">
    <source>
        <dbReference type="SAM" id="Phobius"/>
    </source>
</evidence>
<feature type="transmembrane region" description="Helical" evidence="1">
    <location>
        <begin position="163"/>
        <end position="180"/>
    </location>
</feature>
<gene>
    <name evidence="2" type="ORF">HF966_04870</name>
</gene>
<comment type="caution">
    <text evidence="2">The sequence shown here is derived from an EMBL/GenBank/DDBJ whole genome shotgun (WGS) entry which is preliminary data.</text>
</comment>
<keyword evidence="1" id="KW-1133">Transmembrane helix</keyword>
<protein>
    <submittedName>
        <fullName evidence="2">Multidrug resistance efflux transporter family protein</fullName>
    </submittedName>
</protein>